<accession>A0A0D8HEX2</accession>
<dbReference type="Pfam" id="PF04545">
    <property type="entry name" value="Sigma70_r4"/>
    <property type="match status" value="1"/>
</dbReference>
<keyword evidence="4" id="KW-0804">Transcription</keyword>
<keyword evidence="2" id="KW-0731">Sigma factor</keyword>
<keyword evidence="1" id="KW-0805">Transcription regulation</keyword>
<dbReference type="Proteomes" id="UP000032360">
    <property type="component" value="Unassembled WGS sequence"/>
</dbReference>
<dbReference type="Pfam" id="PF04542">
    <property type="entry name" value="Sigma70_r2"/>
    <property type="match status" value="1"/>
</dbReference>
<reference evidence="6 7" key="1">
    <citation type="submission" date="2015-01" db="EMBL/GenBank/DDBJ databases">
        <title>Draft genome of the acidophilic iron oxidizer Acidithrix ferrooxidans strain Py-F3.</title>
        <authorList>
            <person name="Poehlein A."/>
            <person name="Eisen S."/>
            <person name="Schloemann M."/>
            <person name="Johnson B.D."/>
            <person name="Daniel R."/>
            <person name="Muehling M."/>
        </authorList>
    </citation>
    <scope>NUCLEOTIDE SEQUENCE [LARGE SCALE GENOMIC DNA]</scope>
    <source>
        <strain evidence="6 7">Py-F3</strain>
    </source>
</reference>
<keyword evidence="3" id="KW-0238">DNA-binding</keyword>
<dbReference type="InterPro" id="IPR009042">
    <property type="entry name" value="RNA_pol_sigma70_r1_2"/>
</dbReference>
<feature type="domain" description="RNA polymerase sigma-70" evidence="5">
    <location>
        <begin position="100"/>
        <end position="113"/>
    </location>
</feature>
<evidence type="ECO:0000256" key="4">
    <source>
        <dbReference type="ARBA" id="ARBA00023163"/>
    </source>
</evidence>
<dbReference type="InterPro" id="IPR000943">
    <property type="entry name" value="RNA_pol_sigma70"/>
</dbReference>
<dbReference type="EMBL" id="JXYS01000081">
    <property type="protein sequence ID" value="KJF16515.1"/>
    <property type="molecule type" value="Genomic_DNA"/>
</dbReference>
<dbReference type="InterPro" id="IPR007624">
    <property type="entry name" value="RNA_pol_sigma70_r3"/>
</dbReference>
<dbReference type="PANTHER" id="PTHR30603:SF47">
    <property type="entry name" value="RNA POLYMERASE SIGMA FACTOR SIGD, CHLOROPLASTIC"/>
    <property type="match status" value="1"/>
</dbReference>
<evidence type="ECO:0000313" key="6">
    <source>
        <dbReference type="EMBL" id="KJF16515.1"/>
    </source>
</evidence>
<dbReference type="InterPro" id="IPR007630">
    <property type="entry name" value="RNA_pol_sigma70_r4"/>
</dbReference>
<dbReference type="NCBIfam" id="TIGR02937">
    <property type="entry name" value="sigma70-ECF"/>
    <property type="match status" value="1"/>
</dbReference>
<dbReference type="InterPro" id="IPR013324">
    <property type="entry name" value="RNA_pol_sigma_r3/r4-like"/>
</dbReference>
<dbReference type="OrthoDB" id="9809557at2"/>
<dbReference type="InterPro" id="IPR050239">
    <property type="entry name" value="Sigma-70_RNA_pol_init_factors"/>
</dbReference>
<organism evidence="6 7">
    <name type="scientific">Acidithrix ferrooxidans</name>
    <dbReference type="NCBI Taxonomy" id="1280514"/>
    <lineage>
        <taxon>Bacteria</taxon>
        <taxon>Bacillati</taxon>
        <taxon>Actinomycetota</taxon>
        <taxon>Acidimicrobiia</taxon>
        <taxon>Acidimicrobiales</taxon>
        <taxon>Acidimicrobiaceae</taxon>
        <taxon>Acidithrix</taxon>
    </lineage>
</organism>
<dbReference type="Pfam" id="PF04539">
    <property type="entry name" value="Sigma70_r3"/>
    <property type="match status" value="1"/>
</dbReference>
<protein>
    <submittedName>
        <fullName evidence="6">RNA polymerase sigma factor SigA</fullName>
    </submittedName>
</protein>
<dbReference type="InterPro" id="IPR013325">
    <property type="entry name" value="RNA_pol_sigma_r2"/>
</dbReference>
<proteinExistence type="predicted"/>
<keyword evidence="7" id="KW-1185">Reference proteome</keyword>
<dbReference type="CDD" id="cd06171">
    <property type="entry name" value="Sigma70_r4"/>
    <property type="match status" value="1"/>
</dbReference>
<dbReference type="AlphaFoldDB" id="A0A0D8HEX2"/>
<gene>
    <name evidence="6" type="primary">sigA2</name>
    <name evidence="6" type="ORF">AXFE_26800</name>
</gene>
<evidence type="ECO:0000256" key="1">
    <source>
        <dbReference type="ARBA" id="ARBA00023015"/>
    </source>
</evidence>
<dbReference type="SUPFAM" id="SSF88946">
    <property type="entry name" value="Sigma2 domain of RNA polymerase sigma factors"/>
    <property type="match status" value="1"/>
</dbReference>
<dbReference type="InterPro" id="IPR014284">
    <property type="entry name" value="RNA_pol_sigma-70_dom"/>
</dbReference>
<dbReference type="Gene3D" id="1.10.10.10">
    <property type="entry name" value="Winged helix-like DNA-binding domain superfamily/Winged helix DNA-binding domain"/>
    <property type="match status" value="2"/>
</dbReference>
<comment type="caution">
    <text evidence="6">The sequence shown here is derived from an EMBL/GenBank/DDBJ whole genome shotgun (WGS) entry which is preliminary data.</text>
</comment>
<dbReference type="PATRIC" id="fig|1280514.3.peg.3510"/>
<dbReference type="GO" id="GO:0003677">
    <property type="term" value="F:DNA binding"/>
    <property type="evidence" value="ECO:0007669"/>
    <property type="project" value="UniProtKB-KW"/>
</dbReference>
<dbReference type="InterPro" id="IPR036388">
    <property type="entry name" value="WH-like_DNA-bd_sf"/>
</dbReference>
<name>A0A0D8HEX2_9ACTN</name>
<evidence type="ECO:0000256" key="3">
    <source>
        <dbReference type="ARBA" id="ARBA00023125"/>
    </source>
</evidence>
<evidence type="ECO:0000259" key="5">
    <source>
        <dbReference type="PROSITE" id="PS00715"/>
    </source>
</evidence>
<dbReference type="Gene3D" id="1.10.601.10">
    <property type="entry name" value="RNA Polymerase Primary Sigma Factor"/>
    <property type="match status" value="1"/>
</dbReference>
<dbReference type="PANTHER" id="PTHR30603">
    <property type="entry name" value="RNA POLYMERASE SIGMA FACTOR RPO"/>
    <property type="match status" value="1"/>
</dbReference>
<dbReference type="RefSeq" id="WP_160291857.1">
    <property type="nucleotide sequence ID" value="NZ_JXYS01000081.1"/>
</dbReference>
<evidence type="ECO:0000313" key="7">
    <source>
        <dbReference type="Proteomes" id="UP000032360"/>
    </source>
</evidence>
<dbReference type="GO" id="GO:0006352">
    <property type="term" value="P:DNA-templated transcription initiation"/>
    <property type="evidence" value="ECO:0007669"/>
    <property type="project" value="InterPro"/>
</dbReference>
<dbReference type="SUPFAM" id="SSF88659">
    <property type="entry name" value="Sigma3 and sigma4 domains of RNA polymerase sigma factors"/>
    <property type="match status" value="2"/>
</dbReference>
<dbReference type="PRINTS" id="PR00046">
    <property type="entry name" value="SIGMA70FCT"/>
</dbReference>
<dbReference type="InterPro" id="IPR007627">
    <property type="entry name" value="RNA_pol_sigma70_r2"/>
</dbReference>
<evidence type="ECO:0000256" key="2">
    <source>
        <dbReference type="ARBA" id="ARBA00023082"/>
    </source>
</evidence>
<sequence>MTDMNTTSKSSLESDISLRDYLKEISKYPLLNSEEELELASRIDARTLALVRLEANEPLEGDQELIKLGDLAKLKLTNSNLRLVVSIAKRYRYRGLSFLDLIQEGNIGLMRAAEKFDYRKGFRFSTYATWWIKQAIVRSIGEQKGNIRIPQHILDDLNLITRIKGTLKQELARDPTMPELARACQMPLEHIVDLLNIKSDSISLDQNLKSDSEGEVTLMDMIEDESSASRYLGVEQEDIRGRLRHALDELGDKEREVLSLKYGLGSAAVPIRDDEIARLMGVSKERIHQIESRAMRRVKFGNSAEELRGLIDL</sequence>
<dbReference type="STRING" id="1280514.AXFE_26800"/>
<dbReference type="PROSITE" id="PS00715">
    <property type="entry name" value="SIGMA70_1"/>
    <property type="match status" value="1"/>
</dbReference>
<dbReference type="Pfam" id="PF00140">
    <property type="entry name" value="Sigma70_r1_2"/>
    <property type="match status" value="1"/>
</dbReference>
<dbReference type="GO" id="GO:0016987">
    <property type="term" value="F:sigma factor activity"/>
    <property type="evidence" value="ECO:0007669"/>
    <property type="project" value="UniProtKB-KW"/>
</dbReference>